<feature type="transmembrane region" description="Helical" evidence="1">
    <location>
        <begin position="243"/>
        <end position="261"/>
    </location>
</feature>
<dbReference type="InterPro" id="IPR000620">
    <property type="entry name" value="EamA_dom"/>
</dbReference>
<feature type="transmembrane region" description="Helical" evidence="1">
    <location>
        <begin position="12"/>
        <end position="32"/>
    </location>
</feature>
<accession>A0ABY4W7S0</accession>
<dbReference type="PANTHER" id="PTHR22911:SF103">
    <property type="entry name" value="BLR2811 PROTEIN"/>
    <property type="match status" value="1"/>
</dbReference>
<keyword evidence="1" id="KW-0812">Transmembrane</keyword>
<feature type="domain" description="EamA" evidence="2">
    <location>
        <begin position="13"/>
        <end position="145"/>
    </location>
</feature>
<feature type="transmembrane region" description="Helical" evidence="1">
    <location>
        <begin position="267"/>
        <end position="285"/>
    </location>
</feature>
<dbReference type="PANTHER" id="PTHR22911">
    <property type="entry name" value="ACYL-MALONYL CONDENSING ENZYME-RELATED"/>
    <property type="match status" value="1"/>
</dbReference>
<dbReference type="SUPFAM" id="SSF103481">
    <property type="entry name" value="Multidrug resistance efflux transporter EmrE"/>
    <property type="match status" value="2"/>
</dbReference>
<feature type="transmembrane region" description="Helical" evidence="1">
    <location>
        <begin position="185"/>
        <end position="207"/>
    </location>
</feature>
<keyword evidence="4" id="KW-1185">Reference proteome</keyword>
<evidence type="ECO:0000259" key="2">
    <source>
        <dbReference type="Pfam" id="PF00892"/>
    </source>
</evidence>
<organism evidence="3 4">
    <name type="scientific">Sneathiella marina</name>
    <dbReference type="NCBI Taxonomy" id="2950108"/>
    <lineage>
        <taxon>Bacteria</taxon>
        <taxon>Pseudomonadati</taxon>
        <taxon>Pseudomonadota</taxon>
        <taxon>Alphaproteobacteria</taxon>
        <taxon>Sneathiellales</taxon>
        <taxon>Sneathiellaceae</taxon>
        <taxon>Sneathiella</taxon>
    </lineage>
</organism>
<feature type="transmembrane region" description="Helical" evidence="1">
    <location>
        <begin position="155"/>
        <end position="173"/>
    </location>
</feature>
<reference evidence="3" key="1">
    <citation type="submission" date="2022-06" db="EMBL/GenBank/DDBJ databases">
        <title>Sneathiella actinostolidae sp. nov., isolated from a sea anemonein the Western Pacific Ocean.</title>
        <authorList>
            <person name="Wei M.J."/>
        </authorList>
    </citation>
    <scope>NUCLEOTIDE SEQUENCE</scope>
    <source>
        <strain evidence="3">PHK-P5</strain>
    </source>
</reference>
<dbReference type="EMBL" id="CP098747">
    <property type="protein sequence ID" value="USG63222.1"/>
    <property type="molecule type" value="Genomic_DNA"/>
</dbReference>
<name>A0ABY4W7S0_9PROT</name>
<gene>
    <name evidence="3" type="ORF">NBZ79_09570</name>
</gene>
<proteinExistence type="predicted"/>
<evidence type="ECO:0000256" key="1">
    <source>
        <dbReference type="SAM" id="Phobius"/>
    </source>
</evidence>
<feature type="transmembrane region" description="Helical" evidence="1">
    <location>
        <begin position="44"/>
        <end position="61"/>
    </location>
</feature>
<feature type="domain" description="EamA" evidence="2">
    <location>
        <begin position="155"/>
        <end position="283"/>
    </location>
</feature>
<feature type="transmembrane region" description="Helical" evidence="1">
    <location>
        <begin position="131"/>
        <end position="149"/>
    </location>
</feature>
<keyword evidence="1" id="KW-0472">Membrane</keyword>
<feature type="transmembrane region" description="Helical" evidence="1">
    <location>
        <begin position="82"/>
        <end position="99"/>
    </location>
</feature>
<feature type="transmembrane region" description="Helical" evidence="1">
    <location>
        <begin position="105"/>
        <end position="122"/>
    </location>
</feature>
<dbReference type="RefSeq" id="WP_251937956.1">
    <property type="nucleotide sequence ID" value="NZ_CP098747.1"/>
</dbReference>
<dbReference type="InterPro" id="IPR037185">
    <property type="entry name" value="EmrE-like"/>
</dbReference>
<keyword evidence="1" id="KW-1133">Transmembrane helix</keyword>
<evidence type="ECO:0000313" key="3">
    <source>
        <dbReference type="EMBL" id="USG63222.1"/>
    </source>
</evidence>
<protein>
    <submittedName>
        <fullName evidence="3">DMT family transporter</fullName>
    </submittedName>
</protein>
<sequence length="293" mass="32341">MSAPTTAAPSSYKGIFLFCTAIFLFVVMDTIVKVATESYPPMQVVWARNFFHTVLMTLFMVPSQGLRLIQTNRPKLQIIRSMLLLCATISFFTAIKYVPLADAGAVGSTAPLFVILFSVLILKEKISYRRWGAVIVGFLGAMVILRPGMTEVHPALFLVICTAIFYALYQIMTRFLSGIDNPATTLFYTSLVGTVLMSAAMPFFWVAPDLQGWLILIVIGLIGGVSHFIMIKAFDFTTASTAAPFQYVQLIWMAIFGYAVFGDFPDGLTIVGALIIVCSGLYILYRERQLGKA</sequence>
<evidence type="ECO:0000313" key="4">
    <source>
        <dbReference type="Proteomes" id="UP001056291"/>
    </source>
</evidence>
<dbReference type="Pfam" id="PF00892">
    <property type="entry name" value="EamA"/>
    <property type="match status" value="2"/>
</dbReference>
<dbReference type="Proteomes" id="UP001056291">
    <property type="component" value="Chromosome"/>
</dbReference>
<feature type="transmembrane region" description="Helical" evidence="1">
    <location>
        <begin position="213"/>
        <end position="231"/>
    </location>
</feature>